<protein>
    <submittedName>
        <fullName evidence="1">Uncharacterized protein</fullName>
    </submittedName>
</protein>
<name>A0A930VB29_9ACTN</name>
<organism evidence="1 2">
    <name type="scientific">Nocardioides islandensis</name>
    <dbReference type="NCBI Taxonomy" id="433663"/>
    <lineage>
        <taxon>Bacteria</taxon>
        <taxon>Bacillati</taxon>
        <taxon>Actinomycetota</taxon>
        <taxon>Actinomycetes</taxon>
        <taxon>Propionibacteriales</taxon>
        <taxon>Nocardioidaceae</taxon>
        <taxon>Nocardioides</taxon>
    </lineage>
</organism>
<keyword evidence="2" id="KW-1185">Reference proteome</keyword>
<comment type="caution">
    <text evidence="1">The sequence shown here is derived from an EMBL/GenBank/DDBJ whole genome shotgun (WGS) entry which is preliminary data.</text>
</comment>
<accession>A0A930VB29</accession>
<reference evidence="1" key="1">
    <citation type="submission" date="2020-11" db="EMBL/GenBank/DDBJ databases">
        <title>Nocardioides sp. nov., isolated from Soil of Cynanchum wilfordii Hemsley rhizosphere.</title>
        <authorList>
            <person name="Lee J.-S."/>
            <person name="Suh M.K."/>
            <person name="Kim J.-S."/>
        </authorList>
    </citation>
    <scope>NUCLEOTIDE SEQUENCE</scope>
    <source>
        <strain evidence="1">KCTC 19275</strain>
    </source>
</reference>
<evidence type="ECO:0000313" key="1">
    <source>
        <dbReference type="EMBL" id="MBF4762316.1"/>
    </source>
</evidence>
<dbReference type="Proteomes" id="UP000640489">
    <property type="component" value="Unassembled WGS sequence"/>
</dbReference>
<gene>
    <name evidence="1" type="ORF">ISU07_04190</name>
</gene>
<dbReference type="RefSeq" id="WP_194705446.1">
    <property type="nucleotide sequence ID" value="NZ_JADKPN010000001.1"/>
</dbReference>
<proteinExistence type="predicted"/>
<dbReference type="AlphaFoldDB" id="A0A930VB29"/>
<dbReference type="EMBL" id="JADKPN010000001">
    <property type="protein sequence ID" value="MBF4762316.1"/>
    <property type="molecule type" value="Genomic_DNA"/>
</dbReference>
<evidence type="ECO:0000313" key="2">
    <source>
        <dbReference type="Proteomes" id="UP000640489"/>
    </source>
</evidence>
<sequence length="237" mass="25200">MTTVDLEQRALDAGRLPLRRVVGVHAVEALVAADPRLEPLRSPDVVVEVDLTAARPDGRPGWARLRCRHALLGDRVASTAWAGGRVELAAYGVEHWQTELARAARVPAPAGAPEPPGACADVPLDVLLGAGEAIRAGRPDILDELVRRSGTADPAGLRAQLVRLHTAVAGRLLATVAARDGGSSRAGWTSWLLFGDGWRSLTPVRRAGRPVVRLVPAMPLRLGEEVASLVTLVRGRR</sequence>